<dbReference type="AlphaFoldDB" id="A0A2A4YQR0"/>
<accession>A0A2A4YQR0</accession>
<dbReference type="Pfam" id="PF00756">
    <property type="entry name" value="Esterase"/>
    <property type="match status" value="1"/>
</dbReference>
<dbReference type="InterPro" id="IPR050583">
    <property type="entry name" value="Mycobacterial_A85_antigen"/>
</dbReference>
<protein>
    <submittedName>
        <fullName evidence="1">Esterase</fullName>
    </submittedName>
</protein>
<dbReference type="InterPro" id="IPR029058">
    <property type="entry name" value="AB_hydrolase_fold"/>
</dbReference>
<sequence>MFKGKMIAGKLGSQIYPGTERDYWVYIPTQSTSEIASNLIVFQDGESYKDSEKQMNIPARIDAMIAQGDLAPTICVFINPGIVSDPTLPDHAPITQRSIEYDAMNDQYARFLINELLPVALDGLNVTTDPAKRVMAGLSSGGICAWTVAWYRSDLFGKVLSHCGSFVDIRGGGAYPSLIRSQAPKPIKMFFQSGAQDLNTKYGDWALGNKAMASALDFKGYENKFYFGKEGHNFIHGAKLLEQSLIYLLR</sequence>
<dbReference type="PANTHER" id="PTHR48098:SF3">
    <property type="entry name" value="IRON(III) ENTEROBACTIN ESTERASE"/>
    <property type="match status" value="1"/>
</dbReference>
<reference key="1">
    <citation type="submission" date="2017-08" db="EMBL/GenBank/DDBJ databases">
        <title>A dynamic microbial community with high functional redundancy inhabits the cold, oxic subseafloor aquifer.</title>
        <authorList>
            <person name="Tully B.J."/>
            <person name="Wheat C.G."/>
            <person name="Glazer B.T."/>
            <person name="Huber J.A."/>
        </authorList>
    </citation>
    <scope>NUCLEOTIDE SEQUENCE [LARGE SCALE GENOMIC DNA]</scope>
</reference>
<gene>
    <name evidence="1" type="ORF">COB13_16460</name>
</gene>
<name>A0A2A4YQR0_9PROT</name>
<comment type="caution">
    <text evidence="1">The sequence shown here is derived from an EMBL/GenBank/DDBJ whole genome shotgun (WGS) entry which is preliminary data.</text>
</comment>
<reference evidence="1" key="2">
    <citation type="journal article" date="2018" name="ISME J.">
        <title>A dynamic microbial community with high functional redundancy inhabits the cold, oxic subseafloor aquifer.</title>
        <authorList>
            <person name="Tully B.J."/>
            <person name="Wheat C.G."/>
            <person name="Glazer B.T."/>
            <person name="Huber J.A."/>
        </authorList>
    </citation>
    <scope>NUCLEOTIDE SEQUENCE</scope>
    <source>
        <strain evidence="1">NORP83</strain>
    </source>
</reference>
<proteinExistence type="predicted"/>
<dbReference type="InterPro" id="IPR000801">
    <property type="entry name" value="Esterase-like"/>
</dbReference>
<organism evidence="1">
    <name type="scientific">OCS116 cluster bacterium</name>
    <dbReference type="NCBI Taxonomy" id="2030921"/>
    <lineage>
        <taxon>Bacteria</taxon>
        <taxon>Pseudomonadati</taxon>
        <taxon>Pseudomonadota</taxon>
        <taxon>Alphaproteobacteria</taxon>
        <taxon>OCS116 cluster</taxon>
    </lineage>
</organism>
<dbReference type="PANTHER" id="PTHR48098">
    <property type="entry name" value="ENTEROCHELIN ESTERASE-RELATED"/>
    <property type="match status" value="1"/>
</dbReference>
<dbReference type="EMBL" id="NVUS01000034">
    <property type="protein sequence ID" value="PCI97051.1"/>
    <property type="molecule type" value="Genomic_DNA"/>
</dbReference>
<dbReference type="Gene3D" id="3.40.50.1820">
    <property type="entry name" value="alpha/beta hydrolase"/>
    <property type="match status" value="1"/>
</dbReference>
<evidence type="ECO:0000313" key="1">
    <source>
        <dbReference type="EMBL" id="PCI97051.1"/>
    </source>
</evidence>
<dbReference type="SUPFAM" id="SSF53474">
    <property type="entry name" value="alpha/beta-Hydrolases"/>
    <property type="match status" value="1"/>
</dbReference>